<accession>A0ACC0Y1V3</accession>
<dbReference type="Proteomes" id="UP001163603">
    <property type="component" value="Chromosome 9"/>
</dbReference>
<comment type="caution">
    <text evidence="1">The sequence shown here is derived from an EMBL/GenBank/DDBJ whole genome shotgun (WGS) entry which is preliminary data.</text>
</comment>
<protein>
    <submittedName>
        <fullName evidence="1">Uncharacterized protein</fullName>
    </submittedName>
</protein>
<reference evidence="2" key="1">
    <citation type="journal article" date="2023" name="G3 (Bethesda)">
        <title>Genome assembly and association tests identify interacting loci associated with vigor, precocity, and sex in interspecific pistachio rootstocks.</title>
        <authorList>
            <person name="Palmer W."/>
            <person name="Jacygrad E."/>
            <person name="Sagayaradj S."/>
            <person name="Cavanaugh K."/>
            <person name="Han R."/>
            <person name="Bertier L."/>
            <person name="Beede B."/>
            <person name="Kafkas S."/>
            <person name="Golino D."/>
            <person name="Preece J."/>
            <person name="Michelmore R."/>
        </authorList>
    </citation>
    <scope>NUCLEOTIDE SEQUENCE [LARGE SCALE GENOMIC DNA]</scope>
</reference>
<gene>
    <name evidence="1" type="ORF">Pint_36264</name>
</gene>
<keyword evidence="2" id="KW-1185">Reference proteome</keyword>
<proteinExistence type="predicted"/>
<sequence>MENPIILIKSSEEEEDKEERTIKWRSKVEEFRMISDLSGSENLKAMMEAEGSARRKKRKRAKKRRKGAFCEDEHRIISDLSDFHNLTAMIEADALMRRNKMEKKRKLESCDQQDVTVNAAKETEQLGKNEAVQMIEASKPGSVQVLDINEPQNFVIDNAIEKEDAGTITSVETTNVEEYGMISDLSGFENVKAMMEAEGSVRRKKRNRAKKRRNGAFREDEYRIISDLSDFHNLKAMIEAEAPMRRNKMEKKRKLKSCDQQDVTVNDAKETEQLGKNEAMEMIEASKPGSVQVLDINEPQNFVIDNANEKEDASTITSVDTMKGIGTDDGANSSEGINLCLPPSGADQAISDVSCCRGFEDTVGAVVEVKKKRRRRKKKRVTAQDKVGDAKEEDTKDNIVLRMLLRKPRYFDPPDCNWVTFSNYGKGKRKKVCFLCGSSKHIWKYCRQGRDCFIRNRIDHLAHNCSKTDQMNNSSSDICLRCGDSGHDMFSCTGDNAADDLKEIQCYICRSFNHLCCVKFPDTAQKHVSCYNCGQSGHLGSACPNSCEPPSGTNPSVACYNKCGEKGHTVCRCGTNSKDRPRQRLRMSDLLPKAKSLPSKSMNQTGGFHEYHPNFVGKNLQHQLQEESSTPIEKLQSRWD</sequence>
<dbReference type="EMBL" id="CM047744">
    <property type="protein sequence ID" value="KAJ0027498.1"/>
    <property type="molecule type" value="Genomic_DNA"/>
</dbReference>
<organism evidence="1 2">
    <name type="scientific">Pistacia integerrima</name>
    <dbReference type="NCBI Taxonomy" id="434235"/>
    <lineage>
        <taxon>Eukaryota</taxon>
        <taxon>Viridiplantae</taxon>
        <taxon>Streptophyta</taxon>
        <taxon>Embryophyta</taxon>
        <taxon>Tracheophyta</taxon>
        <taxon>Spermatophyta</taxon>
        <taxon>Magnoliopsida</taxon>
        <taxon>eudicotyledons</taxon>
        <taxon>Gunneridae</taxon>
        <taxon>Pentapetalae</taxon>
        <taxon>rosids</taxon>
        <taxon>malvids</taxon>
        <taxon>Sapindales</taxon>
        <taxon>Anacardiaceae</taxon>
        <taxon>Pistacia</taxon>
    </lineage>
</organism>
<name>A0ACC0Y1V3_9ROSI</name>
<evidence type="ECO:0000313" key="2">
    <source>
        <dbReference type="Proteomes" id="UP001163603"/>
    </source>
</evidence>
<evidence type="ECO:0000313" key="1">
    <source>
        <dbReference type="EMBL" id="KAJ0027498.1"/>
    </source>
</evidence>